<proteinExistence type="predicted"/>
<organism evidence="2 3">
    <name type="scientific">Halostreptopolyspora alba</name>
    <dbReference type="NCBI Taxonomy" id="2487137"/>
    <lineage>
        <taxon>Bacteria</taxon>
        <taxon>Bacillati</taxon>
        <taxon>Actinomycetota</taxon>
        <taxon>Actinomycetes</taxon>
        <taxon>Streptosporangiales</taxon>
        <taxon>Nocardiopsidaceae</taxon>
        <taxon>Halostreptopolyspora</taxon>
    </lineage>
</organism>
<name>A0A3N0DYK0_9ACTN</name>
<dbReference type="InterPro" id="IPR000873">
    <property type="entry name" value="AMP-dep_synth/lig_dom"/>
</dbReference>
<sequence length="285" mass="29847">MTGNSSPRPLLPPYDPDVEPVGSITGGLLDRMRRHNGTATVSEPVGSGTDAPTFVSTIERAASGLASRGVCPGDVVAVLAPVSPARLTAVYTVMAVGGVVLPLERNATVDTETQIDALTKTDTRLLLVTSPLATVALQLAERSRVRQVIAFGQAPETTPFEELLASGAERAPHRSHQGSFDNGVLGYQTAGDGAGVVTTLHSHTDLLHRFRRFDAELDLGPGDVVAVDPGMSEPARAALAALALWRDVSVVTIAPETEPEIRRLLEASGATVRGSPSPARVVTRE</sequence>
<dbReference type="AlphaFoldDB" id="A0A3N0DYK0"/>
<evidence type="ECO:0000313" key="3">
    <source>
        <dbReference type="Proteomes" id="UP000269198"/>
    </source>
</evidence>
<gene>
    <name evidence="2" type="ORF">EFW17_22710</name>
</gene>
<feature type="domain" description="AMP-dependent synthetase/ligase" evidence="1">
    <location>
        <begin position="57"/>
        <end position="157"/>
    </location>
</feature>
<dbReference type="OrthoDB" id="3420833at2"/>
<dbReference type="Gene3D" id="3.40.50.12780">
    <property type="entry name" value="N-terminal domain of ligase-like"/>
    <property type="match status" value="1"/>
</dbReference>
<protein>
    <recommendedName>
        <fullName evidence="1">AMP-dependent synthetase/ligase domain-containing protein</fullName>
    </recommendedName>
</protein>
<dbReference type="Pfam" id="PF00501">
    <property type="entry name" value="AMP-binding"/>
    <property type="match status" value="1"/>
</dbReference>
<dbReference type="EMBL" id="RJMB01000036">
    <property type="protein sequence ID" value="RNL80641.1"/>
    <property type="molecule type" value="Genomic_DNA"/>
</dbReference>
<dbReference type="SUPFAM" id="SSF56801">
    <property type="entry name" value="Acetyl-CoA synthetase-like"/>
    <property type="match status" value="1"/>
</dbReference>
<reference evidence="2 3" key="1">
    <citation type="submission" date="2018-11" db="EMBL/GenBank/DDBJ databases">
        <title>The genome draft of YIM 96095.</title>
        <authorList>
            <person name="Tang S.-K."/>
            <person name="Chunyu W.-X."/>
            <person name="Feng Y.-Z."/>
        </authorList>
    </citation>
    <scope>NUCLEOTIDE SEQUENCE [LARGE SCALE GENOMIC DNA]</scope>
    <source>
        <strain evidence="2 3">YIM 96095</strain>
    </source>
</reference>
<dbReference type="Proteomes" id="UP000269198">
    <property type="component" value="Unassembled WGS sequence"/>
</dbReference>
<dbReference type="InterPro" id="IPR042099">
    <property type="entry name" value="ANL_N_sf"/>
</dbReference>
<evidence type="ECO:0000313" key="2">
    <source>
        <dbReference type="EMBL" id="RNL80641.1"/>
    </source>
</evidence>
<keyword evidence="3" id="KW-1185">Reference proteome</keyword>
<evidence type="ECO:0000259" key="1">
    <source>
        <dbReference type="Pfam" id="PF00501"/>
    </source>
</evidence>
<comment type="caution">
    <text evidence="2">The sequence shown here is derived from an EMBL/GenBank/DDBJ whole genome shotgun (WGS) entry which is preliminary data.</text>
</comment>
<accession>A0A3N0DYK0</accession>
<dbReference type="RefSeq" id="WP_123203478.1">
    <property type="nucleotide sequence ID" value="NZ_RJMB01000036.1"/>
</dbReference>